<evidence type="ECO:0000313" key="6">
    <source>
        <dbReference type="Proteomes" id="UP000016922"/>
    </source>
</evidence>
<feature type="transmembrane region" description="Helical" evidence="3">
    <location>
        <begin position="64"/>
        <end position="86"/>
    </location>
</feature>
<dbReference type="Proteomes" id="UP000016922">
    <property type="component" value="Unassembled WGS sequence"/>
</dbReference>
<keyword evidence="3" id="KW-0812">Transmembrane</keyword>
<feature type="transmembrane region" description="Helical" evidence="3">
    <location>
        <begin position="316"/>
        <end position="341"/>
    </location>
</feature>
<dbReference type="InterPro" id="IPR020846">
    <property type="entry name" value="MFS_dom"/>
</dbReference>
<keyword evidence="6" id="KW-1185">Reference proteome</keyword>
<dbReference type="PANTHER" id="PTHR11360:SF234">
    <property type="entry name" value="MFS-TYPE TRANSPORTER DBAD-RELATED"/>
    <property type="match status" value="1"/>
</dbReference>
<protein>
    <submittedName>
        <fullName evidence="5">MFS general substrate transporter</fullName>
    </submittedName>
</protein>
<dbReference type="KEGG" id="glz:GLAREA_04151"/>
<reference evidence="5 6" key="1">
    <citation type="journal article" date="2013" name="BMC Genomics">
        <title>Genomics-driven discovery of the pneumocandin biosynthetic gene cluster in the fungus Glarea lozoyensis.</title>
        <authorList>
            <person name="Chen L."/>
            <person name="Yue Q."/>
            <person name="Zhang X."/>
            <person name="Xiang M."/>
            <person name="Wang C."/>
            <person name="Li S."/>
            <person name="Che Y."/>
            <person name="Ortiz-Lopez F.J."/>
            <person name="Bills G.F."/>
            <person name="Liu X."/>
            <person name="An Z."/>
        </authorList>
    </citation>
    <scope>NUCLEOTIDE SEQUENCE [LARGE SCALE GENOMIC DNA]</scope>
    <source>
        <strain evidence="6">ATCC 20868 / MF5171</strain>
    </source>
</reference>
<dbReference type="AlphaFoldDB" id="S3D1Z5"/>
<comment type="subcellular location">
    <subcellularLocation>
        <location evidence="1">Membrane</location>
        <topology evidence="1">Multi-pass membrane protein</topology>
    </subcellularLocation>
</comment>
<feature type="transmembrane region" description="Helical" evidence="3">
    <location>
        <begin position="21"/>
        <end position="38"/>
    </location>
</feature>
<dbReference type="CDD" id="cd17352">
    <property type="entry name" value="MFS_MCT_SLC16"/>
    <property type="match status" value="1"/>
</dbReference>
<sequence length="434" mass="47272">MTTQASGSAKSAHTTRLDGGLKAWLQVLSSFCVFFNTWDLVNSFGVFQTFYQSDLLRSRTPSNISWIGSVQTFLILVGAALVGPLFDRGYLRTLIRVGSLLVVFGTVMVSLCTEYWQLFLAQGVTVGLGLGCLFLPSVAVIAHYFVKRKSAALGVASAGGSLGGILYPIVFQQLEPRVGFPWAMRIMGFMILAILIVPICFLSVQLPHSAIKRPFYDKRAFTDRPYMTFCVGQFFGLMAVYITLFYIHLYALERTDTHPTVSSYLLSIINAASIAGRLLPNFVADKIGPLNVLIPLTGGAAVLTFGWIGIHSGAGLIIFCVLYGFFQGPFVSLPPTIVATLSPDLRSIGVRLGMMLAISGFGSLIGEPVAGAILLRPNGWMWLQIWCAVLFVVSGVFSVISKHLVDGMKKKDQILVSSEGSREPTVVVEQDMKR</sequence>
<dbReference type="EMBL" id="KE145363">
    <property type="protein sequence ID" value="EPE31184.1"/>
    <property type="molecule type" value="Genomic_DNA"/>
</dbReference>
<dbReference type="OrthoDB" id="6509908at2759"/>
<evidence type="ECO:0000256" key="1">
    <source>
        <dbReference type="ARBA" id="ARBA00004141"/>
    </source>
</evidence>
<evidence type="ECO:0000256" key="3">
    <source>
        <dbReference type="SAM" id="Phobius"/>
    </source>
</evidence>
<dbReference type="InterPro" id="IPR011701">
    <property type="entry name" value="MFS"/>
</dbReference>
<proteinExistence type="inferred from homology"/>
<gene>
    <name evidence="5" type="ORF">GLAREA_04151</name>
</gene>
<feature type="transmembrane region" description="Helical" evidence="3">
    <location>
        <begin position="98"/>
        <end position="118"/>
    </location>
</feature>
<dbReference type="Gene3D" id="1.20.1250.20">
    <property type="entry name" value="MFS general substrate transporter like domains"/>
    <property type="match status" value="2"/>
</dbReference>
<comment type="similarity">
    <text evidence="2">Belongs to the major facilitator superfamily. Monocarboxylate porter (TC 2.A.1.13) family.</text>
</comment>
<evidence type="ECO:0000313" key="5">
    <source>
        <dbReference type="EMBL" id="EPE31184.1"/>
    </source>
</evidence>
<dbReference type="Pfam" id="PF07690">
    <property type="entry name" value="MFS_1"/>
    <property type="match status" value="1"/>
</dbReference>
<name>S3D1Z5_GLAL2</name>
<feature type="transmembrane region" description="Helical" evidence="3">
    <location>
        <begin position="353"/>
        <end position="375"/>
    </location>
</feature>
<dbReference type="HOGENOM" id="CLU_001265_1_1_1"/>
<dbReference type="eggNOG" id="KOG2504">
    <property type="taxonomic scope" value="Eukaryota"/>
</dbReference>
<feature type="transmembrane region" description="Helical" evidence="3">
    <location>
        <begin position="381"/>
        <end position="401"/>
    </location>
</feature>
<dbReference type="PROSITE" id="PS50850">
    <property type="entry name" value="MFS"/>
    <property type="match status" value="1"/>
</dbReference>
<evidence type="ECO:0000259" key="4">
    <source>
        <dbReference type="PROSITE" id="PS50850"/>
    </source>
</evidence>
<feature type="transmembrane region" description="Helical" evidence="3">
    <location>
        <begin position="182"/>
        <end position="204"/>
    </location>
</feature>
<feature type="transmembrane region" description="Helical" evidence="3">
    <location>
        <begin position="292"/>
        <end position="310"/>
    </location>
</feature>
<dbReference type="SUPFAM" id="SSF103473">
    <property type="entry name" value="MFS general substrate transporter"/>
    <property type="match status" value="1"/>
</dbReference>
<feature type="transmembrane region" description="Helical" evidence="3">
    <location>
        <begin position="225"/>
        <end position="249"/>
    </location>
</feature>
<keyword evidence="3" id="KW-1133">Transmembrane helix</keyword>
<dbReference type="GO" id="GO:0016020">
    <property type="term" value="C:membrane"/>
    <property type="evidence" value="ECO:0007669"/>
    <property type="project" value="UniProtKB-SubCell"/>
</dbReference>
<dbReference type="GO" id="GO:0022857">
    <property type="term" value="F:transmembrane transporter activity"/>
    <property type="evidence" value="ECO:0007669"/>
    <property type="project" value="InterPro"/>
</dbReference>
<feature type="transmembrane region" description="Helical" evidence="3">
    <location>
        <begin position="124"/>
        <end position="145"/>
    </location>
</feature>
<evidence type="ECO:0000256" key="2">
    <source>
        <dbReference type="ARBA" id="ARBA00006727"/>
    </source>
</evidence>
<accession>S3D1Z5</accession>
<dbReference type="InterPro" id="IPR050327">
    <property type="entry name" value="Proton-linked_MCT"/>
</dbReference>
<dbReference type="PANTHER" id="PTHR11360">
    <property type="entry name" value="MONOCARBOXYLATE TRANSPORTER"/>
    <property type="match status" value="1"/>
</dbReference>
<keyword evidence="3" id="KW-0472">Membrane</keyword>
<dbReference type="RefSeq" id="XP_008082595.1">
    <property type="nucleotide sequence ID" value="XM_008084404.1"/>
</dbReference>
<dbReference type="GeneID" id="19463206"/>
<dbReference type="OMA" id="TQAFLMF"/>
<feature type="transmembrane region" description="Helical" evidence="3">
    <location>
        <begin position="152"/>
        <end position="170"/>
    </location>
</feature>
<feature type="domain" description="Major facilitator superfamily (MFS) profile" evidence="4">
    <location>
        <begin position="25"/>
        <end position="413"/>
    </location>
</feature>
<dbReference type="InterPro" id="IPR036259">
    <property type="entry name" value="MFS_trans_sf"/>
</dbReference>
<organism evidence="5 6">
    <name type="scientific">Glarea lozoyensis (strain ATCC 20868 / MF5171)</name>
    <dbReference type="NCBI Taxonomy" id="1116229"/>
    <lineage>
        <taxon>Eukaryota</taxon>
        <taxon>Fungi</taxon>
        <taxon>Dikarya</taxon>
        <taxon>Ascomycota</taxon>
        <taxon>Pezizomycotina</taxon>
        <taxon>Leotiomycetes</taxon>
        <taxon>Helotiales</taxon>
        <taxon>Helotiaceae</taxon>
        <taxon>Glarea</taxon>
    </lineage>
</organism>